<dbReference type="Pfam" id="PF13335">
    <property type="entry name" value="Mg_chelatase_C"/>
    <property type="match status" value="1"/>
</dbReference>
<dbReference type="AlphaFoldDB" id="A0A2A6RD39"/>
<evidence type="ECO:0000256" key="3">
    <source>
        <dbReference type="ARBA" id="ARBA00022840"/>
    </source>
</evidence>
<gene>
    <name evidence="5" type="ORF">CJ255_21310</name>
</gene>
<dbReference type="SUPFAM" id="SSF52540">
    <property type="entry name" value="P-loop containing nucleoside triphosphate hydrolases"/>
    <property type="match status" value="1"/>
</dbReference>
<dbReference type="InterPro" id="IPR004482">
    <property type="entry name" value="Mg_chelat-rel"/>
</dbReference>
<dbReference type="EMBL" id="NQWI01000210">
    <property type="protein sequence ID" value="PDV99643.1"/>
    <property type="molecule type" value="Genomic_DNA"/>
</dbReference>
<dbReference type="InterPro" id="IPR003593">
    <property type="entry name" value="AAA+_ATPase"/>
</dbReference>
<name>A0A2A6RD39_9CHLR</name>
<dbReference type="Proteomes" id="UP000220527">
    <property type="component" value="Unassembled WGS sequence"/>
</dbReference>
<dbReference type="PANTHER" id="PTHR32039">
    <property type="entry name" value="MAGNESIUM-CHELATASE SUBUNIT CHLI"/>
    <property type="match status" value="1"/>
</dbReference>
<dbReference type="Pfam" id="PF01078">
    <property type="entry name" value="Mg_chelatase"/>
    <property type="match status" value="1"/>
</dbReference>
<evidence type="ECO:0000259" key="4">
    <source>
        <dbReference type="SMART" id="SM00382"/>
    </source>
</evidence>
<evidence type="ECO:0000256" key="1">
    <source>
        <dbReference type="ARBA" id="ARBA00006354"/>
    </source>
</evidence>
<comment type="caution">
    <text evidence="5">The sequence shown here is derived from an EMBL/GenBank/DDBJ whole genome shotgun (WGS) entry which is preliminary data.</text>
</comment>
<dbReference type="NCBIfam" id="TIGR00368">
    <property type="entry name" value="YifB family Mg chelatase-like AAA ATPase"/>
    <property type="match status" value="1"/>
</dbReference>
<keyword evidence="6" id="KW-1185">Reference proteome</keyword>
<dbReference type="SMART" id="SM00382">
    <property type="entry name" value="AAA"/>
    <property type="match status" value="1"/>
</dbReference>
<organism evidence="5 6">
    <name type="scientific">Candidatus Viridilinea mediisalina</name>
    <dbReference type="NCBI Taxonomy" id="2024553"/>
    <lineage>
        <taxon>Bacteria</taxon>
        <taxon>Bacillati</taxon>
        <taxon>Chloroflexota</taxon>
        <taxon>Chloroflexia</taxon>
        <taxon>Chloroflexales</taxon>
        <taxon>Chloroflexineae</taxon>
        <taxon>Oscillochloridaceae</taxon>
        <taxon>Candidatus Viridilinea</taxon>
    </lineage>
</organism>
<dbReference type="InterPro" id="IPR001208">
    <property type="entry name" value="MCM_dom"/>
</dbReference>
<dbReference type="RefSeq" id="WP_097646091.1">
    <property type="nucleotide sequence ID" value="NZ_NQWI01000210.1"/>
</dbReference>
<reference evidence="6" key="1">
    <citation type="submission" date="2017-08" db="EMBL/GenBank/DDBJ databases">
        <authorList>
            <person name="Grouzdev D.S."/>
            <person name="Gaisin V.A."/>
            <person name="Rysina M.S."/>
            <person name="Gorlenko V.M."/>
        </authorList>
    </citation>
    <scope>NUCLEOTIDE SEQUENCE [LARGE SCALE GENOMIC DNA]</scope>
    <source>
        <strain evidence="6">Kir15-3F</strain>
    </source>
</reference>
<dbReference type="InterPro" id="IPR027417">
    <property type="entry name" value="P-loop_NTPase"/>
</dbReference>
<dbReference type="SUPFAM" id="SSF54211">
    <property type="entry name" value="Ribosomal protein S5 domain 2-like"/>
    <property type="match status" value="1"/>
</dbReference>
<dbReference type="Gene3D" id="3.30.230.10">
    <property type="match status" value="1"/>
</dbReference>
<dbReference type="GO" id="GO:0003677">
    <property type="term" value="F:DNA binding"/>
    <property type="evidence" value="ECO:0007669"/>
    <property type="project" value="InterPro"/>
</dbReference>
<dbReference type="OrthoDB" id="9813147at2"/>
<keyword evidence="2" id="KW-0547">Nucleotide-binding</keyword>
<dbReference type="Gene3D" id="3.40.50.300">
    <property type="entry name" value="P-loop containing nucleotide triphosphate hydrolases"/>
    <property type="match status" value="1"/>
</dbReference>
<protein>
    <submittedName>
        <fullName evidence="5">Magnesium chelatase</fullName>
    </submittedName>
</protein>
<dbReference type="InterPro" id="IPR000523">
    <property type="entry name" value="Mg_chelatse_chII-like_cat_dom"/>
</dbReference>
<keyword evidence="3" id="KW-0067">ATP-binding</keyword>
<dbReference type="InterPro" id="IPR014721">
    <property type="entry name" value="Ribsml_uS5_D2-typ_fold_subgr"/>
</dbReference>
<dbReference type="PANTHER" id="PTHR32039:SF7">
    <property type="entry name" value="COMPETENCE PROTEIN COMM"/>
    <property type="match status" value="1"/>
</dbReference>
<proteinExistence type="inferred from homology"/>
<dbReference type="PRINTS" id="PR01657">
    <property type="entry name" value="MCMFAMILY"/>
</dbReference>
<dbReference type="Pfam" id="PF13541">
    <property type="entry name" value="ChlI"/>
    <property type="match status" value="1"/>
</dbReference>
<evidence type="ECO:0000256" key="2">
    <source>
        <dbReference type="ARBA" id="ARBA00022741"/>
    </source>
</evidence>
<evidence type="ECO:0000313" key="5">
    <source>
        <dbReference type="EMBL" id="PDV99643.1"/>
    </source>
</evidence>
<dbReference type="GO" id="GO:0005524">
    <property type="term" value="F:ATP binding"/>
    <property type="evidence" value="ECO:0007669"/>
    <property type="project" value="UniProtKB-KW"/>
</dbReference>
<sequence>MIAKVYSCAVIGLEGVLVEVEVDIAQGMPSFTVVGLGDAAVQESRERVRAAIRNSGLSFPFKRLTVNLAPADLRKVGPAYDLPIAIGLLLASEQVMGNTQGAIFIGELGLDGSLRHTDGVLPMAAVARERGAHTVYVPREDAAEAALIEGLTVVPVASLIDLATHVNGERPIEPYGTNLPPSHEEPSFPIDFQDVKGQEHVKRALEVAAAGGHNVLMHGTPGSGKTMLARALLSVLPPMNLEEALDVTKIYSVCGQLPKEMPLMRRRPFCAPHHTTSIAGLIGGGAGRARPGLVSMAHRGVLFLDELPEFGAKLEVLRQPLEDRTVTLSRANSSITYPAAFMLVAAQNPCPCGWHGDSERECTCSPALVTRYQKRVSGPLLDRIDIHVEVPRINYEKLSSERLGEPSHAIRKRVQAARERQQTRFADAARGFVNAELGPGELRHHCQLDNAGQSLMKAAVRQLNLSARGYHRILKLARTIADLAGTPQIGPAHLAEAIQYRPRRTE</sequence>
<dbReference type="InterPro" id="IPR045006">
    <property type="entry name" value="CHLI-like"/>
</dbReference>
<accession>A0A2A6RD39</accession>
<dbReference type="InterPro" id="IPR025158">
    <property type="entry name" value="Mg_chelat-rel_C"/>
</dbReference>
<dbReference type="CDD" id="cd00009">
    <property type="entry name" value="AAA"/>
    <property type="match status" value="1"/>
</dbReference>
<comment type="similarity">
    <text evidence="1">Belongs to the Mg-chelatase subunits D/I family. ComM subfamily.</text>
</comment>
<evidence type="ECO:0000313" key="6">
    <source>
        <dbReference type="Proteomes" id="UP000220527"/>
    </source>
</evidence>
<dbReference type="InterPro" id="IPR020568">
    <property type="entry name" value="Ribosomal_Su5_D2-typ_SF"/>
</dbReference>
<feature type="domain" description="AAA+ ATPase" evidence="4">
    <location>
        <begin position="211"/>
        <end position="394"/>
    </location>
</feature>